<dbReference type="GO" id="GO:0006816">
    <property type="term" value="P:calcium ion transport"/>
    <property type="evidence" value="ECO:0007669"/>
    <property type="project" value="TreeGrafter"/>
</dbReference>
<dbReference type="Pfam" id="PF19406">
    <property type="entry name" value="PKD_5"/>
    <property type="match status" value="2"/>
</dbReference>
<dbReference type="HOGENOM" id="CLU_240055_0_0_10"/>
<protein>
    <submittedName>
        <fullName evidence="8">PKD domain containing protein</fullName>
    </submittedName>
</protein>
<dbReference type="PROSITE" id="PS50093">
    <property type="entry name" value="PKD"/>
    <property type="match status" value="3"/>
</dbReference>
<proteinExistence type="predicted"/>
<keyword evidence="2" id="KW-0812">Transmembrane</keyword>
<dbReference type="OrthoDB" id="7794186at2"/>
<organism evidence="8 9">
    <name type="scientific">Mucilaginibacter paludis DSM 18603</name>
    <dbReference type="NCBI Taxonomy" id="714943"/>
    <lineage>
        <taxon>Bacteria</taxon>
        <taxon>Pseudomonadati</taxon>
        <taxon>Bacteroidota</taxon>
        <taxon>Sphingobacteriia</taxon>
        <taxon>Sphingobacteriales</taxon>
        <taxon>Sphingobacteriaceae</taxon>
        <taxon>Mucilaginibacter</taxon>
    </lineage>
</organism>
<feature type="domain" description="PKD" evidence="7">
    <location>
        <begin position="1558"/>
        <end position="1618"/>
    </location>
</feature>
<dbReference type="InterPro" id="IPR035986">
    <property type="entry name" value="PKD_dom_sf"/>
</dbReference>
<feature type="signal peptide" evidence="6">
    <location>
        <begin position="1"/>
        <end position="23"/>
    </location>
</feature>
<dbReference type="PANTHER" id="PTHR46730:SF4">
    <property type="entry name" value="POLYCYSTIC KIDNEY DISEASE PROTEIN 1-LIKE 1"/>
    <property type="match status" value="1"/>
</dbReference>
<dbReference type="InterPro" id="IPR022409">
    <property type="entry name" value="PKD/Chitinase_dom"/>
</dbReference>
<dbReference type="Gene3D" id="2.60.40.10">
    <property type="entry name" value="Immunoglobulins"/>
    <property type="match status" value="8"/>
</dbReference>
<evidence type="ECO:0000313" key="8">
    <source>
        <dbReference type="EMBL" id="EHQ24420.1"/>
    </source>
</evidence>
<feature type="domain" description="PKD" evidence="7">
    <location>
        <begin position="1175"/>
        <end position="1224"/>
    </location>
</feature>
<gene>
    <name evidence="8" type="ORF">Mucpa_0221</name>
</gene>
<feature type="domain" description="PKD" evidence="7">
    <location>
        <begin position="1445"/>
        <end position="1524"/>
    </location>
</feature>
<name>H1YFL8_9SPHI</name>
<dbReference type="InterPro" id="IPR045828">
    <property type="entry name" value="PKD_Bacteroidetes"/>
</dbReference>
<keyword evidence="5" id="KW-0472">Membrane</keyword>
<evidence type="ECO:0000259" key="7">
    <source>
        <dbReference type="PROSITE" id="PS50093"/>
    </source>
</evidence>
<feature type="chain" id="PRO_5003559059" evidence="6">
    <location>
        <begin position="24"/>
        <end position="1728"/>
    </location>
</feature>
<evidence type="ECO:0000313" key="9">
    <source>
        <dbReference type="Proteomes" id="UP000002774"/>
    </source>
</evidence>
<dbReference type="eggNOG" id="COG3291">
    <property type="taxonomic scope" value="Bacteria"/>
</dbReference>
<accession>H1YFL8</accession>
<dbReference type="PANTHER" id="PTHR46730">
    <property type="entry name" value="POLYCYSTIN-1"/>
    <property type="match status" value="1"/>
</dbReference>
<dbReference type="Pfam" id="PF18911">
    <property type="entry name" value="PKD_4"/>
    <property type="match status" value="3"/>
</dbReference>
<keyword evidence="9" id="KW-1185">Reference proteome</keyword>
<dbReference type="EMBL" id="CM001403">
    <property type="protein sequence ID" value="EHQ24420.1"/>
    <property type="molecule type" value="Genomic_DNA"/>
</dbReference>
<evidence type="ECO:0000256" key="1">
    <source>
        <dbReference type="ARBA" id="ARBA00004141"/>
    </source>
</evidence>
<reference evidence="8" key="1">
    <citation type="submission" date="2011-09" db="EMBL/GenBank/DDBJ databases">
        <title>The permanent draft genome of Mucilaginibacter paludis DSM 18603.</title>
        <authorList>
            <consortium name="US DOE Joint Genome Institute (JGI-PGF)"/>
            <person name="Lucas S."/>
            <person name="Han J."/>
            <person name="Lapidus A."/>
            <person name="Bruce D."/>
            <person name="Goodwin L."/>
            <person name="Pitluck S."/>
            <person name="Peters L."/>
            <person name="Kyrpides N."/>
            <person name="Mavromatis K."/>
            <person name="Ivanova N."/>
            <person name="Mikhailova N."/>
            <person name="Held B."/>
            <person name="Detter J.C."/>
            <person name="Tapia R."/>
            <person name="Han C."/>
            <person name="Land M."/>
            <person name="Hauser L."/>
            <person name="Markowitz V."/>
            <person name="Cheng J.-F."/>
            <person name="Hugenholtz P."/>
            <person name="Woyke T."/>
            <person name="Wu D."/>
            <person name="Tindall B."/>
            <person name="Brambilla E."/>
            <person name="Klenk H.-P."/>
            <person name="Eisen J.A."/>
        </authorList>
    </citation>
    <scope>NUCLEOTIDE SEQUENCE [LARGE SCALE GENOMIC DNA]</scope>
    <source>
        <strain evidence="8">DSM 18603</strain>
    </source>
</reference>
<comment type="subcellular location">
    <subcellularLocation>
        <location evidence="1">Membrane</location>
        <topology evidence="1">Multi-pass membrane protein</topology>
    </subcellularLocation>
</comment>
<keyword evidence="3" id="KW-0677">Repeat</keyword>
<evidence type="ECO:0000256" key="5">
    <source>
        <dbReference type="ARBA" id="ARBA00023136"/>
    </source>
</evidence>
<evidence type="ECO:0000256" key="2">
    <source>
        <dbReference type="ARBA" id="ARBA00022692"/>
    </source>
</evidence>
<evidence type="ECO:0000256" key="3">
    <source>
        <dbReference type="ARBA" id="ARBA00022737"/>
    </source>
</evidence>
<evidence type="ECO:0000256" key="4">
    <source>
        <dbReference type="ARBA" id="ARBA00022989"/>
    </source>
</evidence>
<dbReference type="SMART" id="SM00089">
    <property type="entry name" value="PKD"/>
    <property type="match status" value="6"/>
</dbReference>
<sequence length="1728" mass="181423">MYKLTVVFVIVFFKLFTFTPACAQTINVNGIDAGTFGQGSTISVKINVDNTSGCIAQSNVFRLYLSDATGNFASEKLIGSFTGFYATFVNGIIPVGTAAGSNYMVRVKSTAPAVVSAPSQPITISASAGVAAGVASQTINSTYPEVFGSCSGTDNTTYGFTDRSTGGSTVSAVFYNELAKAKEDSLTLSPSVNFSAKAANYTITVKAVNNGIVGTKSYTLINNVINSNFGTTGSNTICLSASSNEGLSYNVDVTTANGIQRNFPGLTYGVKWGDGSTSSLTLCDIMAAGGKLSHIYVKSSCGNVTNAQNNVFEIDLQPTSVYCGNVGTRVTSYAKVLNPATNKFNNPAIGCTGSNITFNNTSYPGQDPNATGTDCSYLNAQYTWIADGVQYPNYSLSQPFVHAFATNGTHHVTLRLQNNNGLCPAADLTQDICIQNPPKPAFTVPASVCLEGGAVTPVNTSVTDAACSLPATYTWTVTGPAAVTYAGGTTANSAQPQFVFSKTGSYQVKLAINSASCGVITSPVQTIVVNSAPTATLSADLPLCGNNQVLTFNTDPGPTQISYSGTTDQSATFLWVVTSAGGSAPASFVNGTSASSQYPQILFPDYGTYTVALTYTNTCGADTKKQNITFQQAPTVNAVVQQPICPGSSVTIAGSVTNGSYKSLQWKGGTGTFAPDRTSSLTPVYTPSAAEIAAGTVTLTLDVTTDLLGQCSDIQKNVTINIYPVNTINSAATKAICTGSPLGYQITSNVPASTFTWTAQLTSGNATGFTTSGTDATINDVIVDNDADNNAVITYTIVPHNNGCDGSPFTLTVTVSPVPVIKGAVDQVICSNQQSNIILSSNVAGKSYTWTSTTTGSVSGNSNQVTPIAASSIQDVLVNNSNAVATVTYTITPIGNCAGQPVDVKITVQPLPVPSVPGADAEVCNTSTYTLKGNDPSPGTGKWTLDSGQSGVTFSDDTRPDATVSGLIPGNSYKFRWTITNASTCAPTTNVMTLTIDNNTVAGTTSGTTTTCAGSNSGVVNLTGQSGNVLRWEASVDNGVSWQMVNNTTSSLSYLNLTQTTQYRAVIQSGVCAIIPSSVTVITVNQPAVAANAGPDQILCNLASATLKGNAPAPFTGSWKQTEGPVVNIALPDNNETQIGGLTGGNVYKFVWIIKGLAPCIDNQDEVVITDLVDVTPSFTADKSNGCGTYAVSFTNTSNLLTGSFLWDFGDGSQSSAVSPSHTFQSRTDGKDTTYTVSLTAVNNCAVRPPFTYQVVVRPAAPVVSILPDKLSGCAPFAISVKNTSPGNNKSYVFYLYDGTRLVQQILLNDKTTAVFDPVSPTTTKTYTVYMVATDFCGTTAETRHIPLTISPSSITPQMFIQDNVSKGCAPLLVTLVNNTNGGTSFTYNIYDANNKIIDRRSAGTADLPYAFNTPGTYYVTITATDNCSVVESAPANRIDVFQAPIAQFTADVTSGCSLVTVNFTNQTTGISAGDELAYQYDWDFGDGSPHSLVANPLPHTYQYQNQAYTVTLTATNTVTGCSNTIVKANYITVTSPPVTAFAIRPDTVINIPDYRFSFIDQTSGNPTQWYWSFGDGKTSTSKNTEHTYADTGRYKVTLTTTNSQGCASSAVHDVRITGVPGQLYMPNAFMPSSLNTELRSFKAIGSGMKSWSMKIFNTWGELVWQTSRLGPNGTPAEGWDGTFKGSPAQQGVYLWQATATFINGTEWKGMSYNNSLPKRTGSVNLIR</sequence>
<dbReference type="SUPFAM" id="SSF49299">
    <property type="entry name" value="PKD domain"/>
    <property type="match status" value="6"/>
</dbReference>
<dbReference type="InterPro" id="IPR000601">
    <property type="entry name" value="PKD_dom"/>
</dbReference>
<dbReference type="GO" id="GO:0005886">
    <property type="term" value="C:plasma membrane"/>
    <property type="evidence" value="ECO:0007669"/>
    <property type="project" value="TreeGrafter"/>
</dbReference>
<dbReference type="CDD" id="cd00146">
    <property type="entry name" value="PKD"/>
    <property type="match status" value="1"/>
</dbReference>
<keyword evidence="6" id="KW-0732">Signal</keyword>
<dbReference type="GO" id="GO:0005261">
    <property type="term" value="F:monoatomic cation channel activity"/>
    <property type="evidence" value="ECO:0007669"/>
    <property type="project" value="TreeGrafter"/>
</dbReference>
<keyword evidence="4" id="KW-1133">Transmembrane helix</keyword>
<dbReference type="RefSeq" id="WP_008503968.1">
    <property type="nucleotide sequence ID" value="NZ_CM001403.1"/>
</dbReference>
<evidence type="ECO:0000256" key="6">
    <source>
        <dbReference type="SAM" id="SignalP"/>
    </source>
</evidence>
<dbReference type="Proteomes" id="UP000002774">
    <property type="component" value="Chromosome"/>
</dbReference>
<dbReference type="InterPro" id="IPR013783">
    <property type="entry name" value="Ig-like_fold"/>
</dbReference>
<dbReference type="STRING" id="714943.Mucpa_0221"/>